<comment type="caution">
    <text evidence="4">The sequence shown here is derived from an EMBL/GenBank/DDBJ whole genome shotgun (WGS) entry which is preliminary data.</text>
</comment>
<keyword evidence="2" id="KW-0812">Transmembrane</keyword>
<dbReference type="GO" id="GO:0016740">
    <property type="term" value="F:transferase activity"/>
    <property type="evidence" value="ECO:0007669"/>
    <property type="project" value="UniProtKB-KW"/>
</dbReference>
<keyword evidence="4" id="KW-0808">Transferase</keyword>
<feature type="domain" description="Bacterial sugar transferase" evidence="3">
    <location>
        <begin position="27"/>
        <end position="211"/>
    </location>
</feature>
<evidence type="ECO:0000256" key="1">
    <source>
        <dbReference type="ARBA" id="ARBA00006464"/>
    </source>
</evidence>
<evidence type="ECO:0000256" key="2">
    <source>
        <dbReference type="SAM" id="Phobius"/>
    </source>
</evidence>
<keyword evidence="2" id="KW-1133">Transmembrane helix</keyword>
<evidence type="ECO:0000313" key="4">
    <source>
        <dbReference type="EMBL" id="MFD1139481.1"/>
    </source>
</evidence>
<dbReference type="Pfam" id="PF02397">
    <property type="entry name" value="Bac_transf"/>
    <property type="match status" value="1"/>
</dbReference>
<dbReference type="EMBL" id="JBHTLP010000001">
    <property type="protein sequence ID" value="MFD1139481.1"/>
    <property type="molecule type" value="Genomic_DNA"/>
</dbReference>
<dbReference type="RefSeq" id="WP_265990170.1">
    <property type="nucleotide sequence ID" value="NZ_CP110973.1"/>
</dbReference>
<comment type="similarity">
    <text evidence="1">Belongs to the bacterial sugar transferase family.</text>
</comment>
<gene>
    <name evidence="4" type="ORF">ACFQ4C_00075</name>
</gene>
<dbReference type="PANTHER" id="PTHR30576">
    <property type="entry name" value="COLANIC BIOSYNTHESIS UDP-GLUCOSE LIPID CARRIER TRANSFERASE"/>
    <property type="match status" value="1"/>
</dbReference>
<dbReference type="PANTHER" id="PTHR30576:SF0">
    <property type="entry name" value="UNDECAPRENYL-PHOSPHATE N-ACETYLGALACTOSAMINYL 1-PHOSPHATE TRANSFERASE-RELATED"/>
    <property type="match status" value="1"/>
</dbReference>
<feature type="transmembrane region" description="Helical" evidence="2">
    <location>
        <begin position="32"/>
        <end position="58"/>
    </location>
</feature>
<evidence type="ECO:0000313" key="5">
    <source>
        <dbReference type="Proteomes" id="UP001597116"/>
    </source>
</evidence>
<sequence length="218" mass="25130">MVTYHDSQVGEFLQEKTTVQTDAYSGKRMFDILVSSLVILLFLSWLLPLLAVCVKLTSPGPVFYRQMRTGRRNRPFYCYKIRTMVSCEQTKFQQAVPNDPRITSLGKWLRNSSLDELPQFFNVLLGDMSLVGPRPHAVMHDAMYWTTMPNYPKRYASLPGITGLAQVRGARGMTDCDSKMQHRLRYDLFYIKKQSFRLDAQICWWTIGALVKGDKNAI</sequence>
<keyword evidence="2" id="KW-0472">Membrane</keyword>
<proteinExistence type="inferred from homology"/>
<dbReference type="Proteomes" id="UP001597116">
    <property type="component" value="Unassembled WGS sequence"/>
</dbReference>
<keyword evidence="5" id="KW-1185">Reference proteome</keyword>
<dbReference type="InterPro" id="IPR003362">
    <property type="entry name" value="Bact_transf"/>
</dbReference>
<name>A0ABW3Q3D6_9BACT</name>
<protein>
    <submittedName>
        <fullName evidence="4">Sugar transferase</fullName>
    </submittedName>
</protein>
<evidence type="ECO:0000259" key="3">
    <source>
        <dbReference type="Pfam" id="PF02397"/>
    </source>
</evidence>
<accession>A0ABW3Q3D6</accession>
<organism evidence="4 5">
    <name type="scientific">Larkinella insperata</name>
    <dbReference type="NCBI Taxonomy" id="332158"/>
    <lineage>
        <taxon>Bacteria</taxon>
        <taxon>Pseudomonadati</taxon>
        <taxon>Bacteroidota</taxon>
        <taxon>Cytophagia</taxon>
        <taxon>Cytophagales</taxon>
        <taxon>Spirosomataceae</taxon>
        <taxon>Larkinella</taxon>
    </lineage>
</organism>
<reference evidence="5" key="1">
    <citation type="journal article" date="2019" name="Int. J. Syst. Evol. Microbiol.">
        <title>The Global Catalogue of Microorganisms (GCM) 10K type strain sequencing project: providing services to taxonomists for standard genome sequencing and annotation.</title>
        <authorList>
            <consortium name="The Broad Institute Genomics Platform"/>
            <consortium name="The Broad Institute Genome Sequencing Center for Infectious Disease"/>
            <person name="Wu L."/>
            <person name="Ma J."/>
        </authorList>
    </citation>
    <scope>NUCLEOTIDE SEQUENCE [LARGE SCALE GENOMIC DNA]</scope>
    <source>
        <strain evidence="5">CCUG 55608</strain>
    </source>
</reference>